<accession>A0A0L0FYR1</accession>
<sequence length="1261" mass="135547">MGISNVIGALLIATPVVLGSEFYNVMPRNALCPNNDRINTGAYEADWAVWVQPSSIYGGHYLNGRGSLEKSDDGSTLNFKGFWATSDNMKTAKIDVTYSSVVSSEEAVTKNAACASPDHPNNKVFYDYVSGTVQLYNAATKSIDTYEVSLNMNSAQIGIHGSAGSDCCTENMYGFASWLSTAGGPNVDLNFDLETLDTCVLQQNAEYVGLNHPGGSQEARFGTQYGIIVNELFRDTCVDNARLPVGYNAIEFTDVKIELDDDRKSQHLYGRVAAYVEVNGVSTHLFDMMIDAWWTASDANTFTFSPDGDIVASLNNDNGGFAHATLTEIVPEGTEPLVVELSGKQSSEPDAPDDVYSYACYDRNDTRNKGAPGCKGWLMYRIASPGQYAGATGCDRCSYPMPVPYNDWNIEVRELCSTSGPQNFPDVPALEHCCNSFNVLPHGVSCTPENTATETAHVLNVLDGGDNIHGRFSEGSGALQRLDSTSVQLTGLWATADYVNTAKVTLTYSDPVHFQDALITQEGCGVSNVFDKTFYSTVAGTVELYSSATGESEVYDIRINPMNSAQIGLYGSAKDGCCANNRQGGSAGVWLTEDGSITADFNFDIECGSGSECAALLQATADGSPLVFDDFNAPKITLDNTEGAVTLGIATADGSPINVLTEGGLVSTACVVDGASGGNAHLSFAPHYLWGGTTLSAAICGRAGNVELQWGANGQCQASIEVSRGCGSTIPTCRTSGDPHTKTLDAKRHHYGDGDYVNIFVSPKFIVRGEHFITRRIKQNAVHGPAGQVSTYQSITFTYVSDEGTTLVSLAKPDCECTEDSLYKGDTILVRNLHNCDECAQVLKFDGPTENILRYRIVPDPGSEFNTYHHIYFKDGTHATLLKRASPGNNYVIDAYLYPNTRHRQFETTSERGVCGNWDGDIDNDHNSATVFNTQAYPGFWQAGANFLEPIADPANAATGSASAFPVVCGAEGTGLPTGFNAPPQVPMGLAPQDGEDGGATQLTAETRRRRNVINLDTLANCDRIIPAVRNMGCPAEDVTAAVENCKVDVETACAAGDSSDCVRSSFVSLMTSCTDPATIGGRRRNNKKRVCIFPQGESDGNGGCTCAEGFKGRRCQYRVGASPSIPDGIQFYTLPASSAAGEPACTNPNVAESAHMSVMVHELPVVSNSIPEIYLRVKQVYYLMTCDDCCEDGEDCSGEYTVAVKASELPTTRAKWNGKNKQFKNKVGMRVFARWQRTKKNGTVKDVNRRLGIFKMPVCA</sequence>
<evidence type="ECO:0000313" key="3">
    <source>
        <dbReference type="Proteomes" id="UP000054560"/>
    </source>
</evidence>
<dbReference type="GeneID" id="25906238"/>
<keyword evidence="1" id="KW-0732">Signal</keyword>
<dbReference type="AlphaFoldDB" id="A0A0L0FYR1"/>
<feature type="signal peptide" evidence="1">
    <location>
        <begin position="1"/>
        <end position="19"/>
    </location>
</feature>
<protein>
    <recommendedName>
        <fullName evidence="4">EGF-like domain-containing protein</fullName>
    </recommendedName>
</protein>
<keyword evidence="3" id="KW-1185">Reference proteome</keyword>
<proteinExistence type="predicted"/>
<dbReference type="Proteomes" id="UP000054560">
    <property type="component" value="Unassembled WGS sequence"/>
</dbReference>
<dbReference type="RefSeq" id="XP_014155872.1">
    <property type="nucleotide sequence ID" value="XM_014300397.1"/>
</dbReference>
<evidence type="ECO:0000313" key="2">
    <source>
        <dbReference type="EMBL" id="KNC81970.1"/>
    </source>
</evidence>
<dbReference type="EMBL" id="KQ241974">
    <property type="protein sequence ID" value="KNC81970.1"/>
    <property type="molecule type" value="Genomic_DNA"/>
</dbReference>
<feature type="chain" id="PRO_5005539096" description="EGF-like domain-containing protein" evidence="1">
    <location>
        <begin position="20"/>
        <end position="1261"/>
    </location>
</feature>
<name>A0A0L0FYR1_9EUKA</name>
<reference evidence="2 3" key="1">
    <citation type="submission" date="2011-02" db="EMBL/GenBank/DDBJ databases">
        <title>The Genome Sequence of Sphaeroforma arctica JP610.</title>
        <authorList>
            <consortium name="The Broad Institute Genome Sequencing Platform"/>
            <person name="Russ C."/>
            <person name="Cuomo C."/>
            <person name="Young S.K."/>
            <person name="Zeng Q."/>
            <person name="Gargeya S."/>
            <person name="Alvarado L."/>
            <person name="Berlin A."/>
            <person name="Chapman S.B."/>
            <person name="Chen Z."/>
            <person name="Freedman E."/>
            <person name="Gellesch M."/>
            <person name="Goldberg J."/>
            <person name="Griggs A."/>
            <person name="Gujja S."/>
            <person name="Heilman E."/>
            <person name="Heiman D."/>
            <person name="Howarth C."/>
            <person name="Mehta T."/>
            <person name="Neiman D."/>
            <person name="Pearson M."/>
            <person name="Roberts A."/>
            <person name="Saif S."/>
            <person name="Shea T."/>
            <person name="Shenoy N."/>
            <person name="Sisk P."/>
            <person name="Stolte C."/>
            <person name="Sykes S."/>
            <person name="White J."/>
            <person name="Yandava C."/>
            <person name="Burger G."/>
            <person name="Gray M.W."/>
            <person name="Holland P.W.H."/>
            <person name="King N."/>
            <person name="Lang F.B.F."/>
            <person name="Roger A.J."/>
            <person name="Ruiz-Trillo I."/>
            <person name="Haas B."/>
            <person name="Nusbaum C."/>
            <person name="Birren B."/>
        </authorList>
    </citation>
    <scope>NUCLEOTIDE SEQUENCE [LARGE SCALE GENOMIC DNA]</scope>
    <source>
        <strain evidence="2 3">JP610</strain>
    </source>
</reference>
<organism evidence="2 3">
    <name type="scientific">Sphaeroforma arctica JP610</name>
    <dbReference type="NCBI Taxonomy" id="667725"/>
    <lineage>
        <taxon>Eukaryota</taxon>
        <taxon>Ichthyosporea</taxon>
        <taxon>Ichthyophonida</taxon>
        <taxon>Sphaeroforma</taxon>
    </lineage>
</organism>
<gene>
    <name evidence="2" type="ORF">SARC_05734</name>
</gene>
<evidence type="ECO:0008006" key="4">
    <source>
        <dbReference type="Google" id="ProtNLM"/>
    </source>
</evidence>
<evidence type="ECO:0000256" key="1">
    <source>
        <dbReference type="SAM" id="SignalP"/>
    </source>
</evidence>